<dbReference type="EC" id="3.1.3.48" evidence="2"/>
<dbReference type="PANTHER" id="PTHR39181">
    <property type="entry name" value="TYROSINE-PROTEIN PHOSPHATASE YWQE"/>
    <property type="match status" value="1"/>
</dbReference>
<sequence length="241" mass="26947">MIDLHCHFLPGIDDGPDSMDESLALARLAVEKGITHSIVTPHIHPGRWNNEVSLISSSLESFKRSIKDAGIPLIIGMSGEMRVGLETLQMVANHQVPFLGKWGEYYIVLLEMPHNHIPTEIKQMIEWLMKRNIRPLIAHPERNKEILRRVEKIQPLVDLGCLFQVTAGSVAGKFGFSAKNRSRQLLEMGIVTVLASDAHNVKRRPPILDEGRDAAAAIVGTKMANKLVLDNPWKIVSCQFE</sequence>
<dbReference type="EMBL" id="MDLC01000038">
    <property type="protein sequence ID" value="ODS23135.1"/>
    <property type="molecule type" value="Genomic_DNA"/>
</dbReference>
<evidence type="ECO:0000256" key="2">
    <source>
        <dbReference type="ARBA" id="ARBA00013064"/>
    </source>
</evidence>
<dbReference type="PANTHER" id="PTHR39181:SF1">
    <property type="entry name" value="TYROSINE-PROTEIN PHOSPHATASE YWQE"/>
    <property type="match status" value="1"/>
</dbReference>
<accession>A0A1D2QNJ1</accession>
<organism evidence="5 6">
    <name type="scientific">Candidatus Endobugula sertula</name>
    <name type="common">Bugula neritina bacterial symbiont</name>
    <dbReference type="NCBI Taxonomy" id="62101"/>
    <lineage>
        <taxon>Bacteria</taxon>
        <taxon>Pseudomonadati</taxon>
        <taxon>Pseudomonadota</taxon>
        <taxon>Gammaproteobacteria</taxon>
        <taxon>Cellvibrionales</taxon>
        <taxon>Cellvibrionaceae</taxon>
        <taxon>Candidatus Endobugula</taxon>
    </lineage>
</organism>
<evidence type="ECO:0000313" key="6">
    <source>
        <dbReference type="Proteomes" id="UP000242502"/>
    </source>
</evidence>
<evidence type="ECO:0000256" key="4">
    <source>
        <dbReference type="ARBA" id="ARBA00051722"/>
    </source>
</evidence>
<evidence type="ECO:0000313" key="5">
    <source>
        <dbReference type="EMBL" id="ODS23135.1"/>
    </source>
</evidence>
<gene>
    <name evidence="5" type="ORF">AB835_10460</name>
</gene>
<dbReference type="GO" id="GO:0004725">
    <property type="term" value="F:protein tyrosine phosphatase activity"/>
    <property type="evidence" value="ECO:0007669"/>
    <property type="project" value="UniProtKB-EC"/>
</dbReference>
<dbReference type="STRING" id="62101.AB835_10460"/>
<evidence type="ECO:0000256" key="3">
    <source>
        <dbReference type="ARBA" id="ARBA00022801"/>
    </source>
</evidence>
<comment type="similarity">
    <text evidence="1">Belongs to the metallo-dependent hydrolases superfamily. CpsB/CapC family.</text>
</comment>
<reference evidence="5 6" key="1">
    <citation type="journal article" date="2016" name="Appl. Environ. Microbiol.">
        <title>Lack of Overt Genome Reduction in the Bryostatin-Producing Bryozoan Symbiont "Candidatus Endobugula sertula".</title>
        <authorList>
            <person name="Miller I.J."/>
            <person name="Vanee N."/>
            <person name="Fong S.S."/>
            <person name="Lim-Fong G.E."/>
            <person name="Kwan J.C."/>
        </authorList>
    </citation>
    <scope>NUCLEOTIDE SEQUENCE [LARGE SCALE GENOMIC DNA]</scope>
    <source>
        <strain evidence="5">AB1-4</strain>
    </source>
</reference>
<dbReference type="Proteomes" id="UP000242502">
    <property type="component" value="Unassembled WGS sequence"/>
</dbReference>
<protein>
    <recommendedName>
        <fullName evidence="2">protein-tyrosine-phosphatase</fullName>
        <ecNumber evidence="2">3.1.3.48</ecNumber>
    </recommendedName>
</protein>
<dbReference type="Gene3D" id="3.20.20.140">
    <property type="entry name" value="Metal-dependent hydrolases"/>
    <property type="match status" value="1"/>
</dbReference>
<keyword evidence="3" id="KW-0378">Hydrolase</keyword>
<dbReference type="InterPro" id="IPR016667">
    <property type="entry name" value="Caps_polysacc_synth_CpsB/CapC"/>
</dbReference>
<comment type="catalytic activity">
    <reaction evidence="4">
        <text>O-phospho-L-tyrosyl-[protein] + H2O = L-tyrosyl-[protein] + phosphate</text>
        <dbReference type="Rhea" id="RHEA:10684"/>
        <dbReference type="Rhea" id="RHEA-COMP:10136"/>
        <dbReference type="Rhea" id="RHEA-COMP:20101"/>
        <dbReference type="ChEBI" id="CHEBI:15377"/>
        <dbReference type="ChEBI" id="CHEBI:43474"/>
        <dbReference type="ChEBI" id="CHEBI:46858"/>
        <dbReference type="ChEBI" id="CHEBI:61978"/>
        <dbReference type="EC" id="3.1.3.48"/>
    </reaction>
</comment>
<proteinExistence type="inferred from homology"/>
<name>A0A1D2QNJ1_9GAMM</name>
<dbReference type="PIRSF" id="PIRSF016557">
    <property type="entry name" value="Caps_synth_CpsB"/>
    <property type="match status" value="1"/>
</dbReference>
<comment type="caution">
    <text evidence="5">The sequence shown here is derived from an EMBL/GenBank/DDBJ whole genome shotgun (WGS) entry which is preliminary data.</text>
</comment>
<dbReference type="SUPFAM" id="SSF89550">
    <property type="entry name" value="PHP domain-like"/>
    <property type="match status" value="1"/>
</dbReference>
<dbReference type="InterPro" id="IPR016195">
    <property type="entry name" value="Pol/histidinol_Pase-like"/>
</dbReference>
<dbReference type="Pfam" id="PF19567">
    <property type="entry name" value="CpsB_CapC"/>
    <property type="match status" value="1"/>
</dbReference>
<dbReference type="AlphaFoldDB" id="A0A1D2QNJ1"/>
<dbReference type="GO" id="GO:0030145">
    <property type="term" value="F:manganese ion binding"/>
    <property type="evidence" value="ECO:0007669"/>
    <property type="project" value="InterPro"/>
</dbReference>
<evidence type="ECO:0000256" key="1">
    <source>
        <dbReference type="ARBA" id="ARBA00005750"/>
    </source>
</evidence>